<reference evidence="1 2" key="1">
    <citation type="journal article" date="2013" name="PLoS Genet.">
        <title>Expanding the Marine Virosphere Using Metagenomics.</title>
        <authorList>
            <person name="Mizuno C.M."/>
            <person name="Rodriguez-Valera F."/>
            <person name="Kimes N.E."/>
            <person name="Ghai R."/>
        </authorList>
    </citation>
    <scope>NUCLEOTIDE SEQUENCE [LARGE SCALE GENOMIC DNA]</scope>
    <source>
        <strain evidence="1">UvMED-CGR-U-MedDCM-OCT-S38-C3</strain>
    </source>
</reference>
<proteinExistence type="predicted"/>
<evidence type="ECO:0000313" key="2">
    <source>
        <dbReference type="Proteomes" id="UP000504725"/>
    </source>
</evidence>
<evidence type="ECO:0000313" key="1">
    <source>
        <dbReference type="EMBL" id="BAQ94445.1"/>
    </source>
</evidence>
<dbReference type="Pfam" id="PF25675">
    <property type="entry name" value="Phage_nozzle"/>
    <property type="match status" value="2"/>
</dbReference>
<dbReference type="KEGG" id="vg:55412223"/>
<dbReference type="Proteomes" id="UP000504725">
    <property type="component" value="Segment"/>
</dbReference>
<organism evidence="1 2">
    <name type="scientific">uncultured phage_MedDCM-OCT-S38-C3</name>
    <dbReference type="NCBI Taxonomy" id="2740803"/>
    <lineage>
        <taxon>Viruses</taxon>
        <taxon>Duplodnaviria</taxon>
        <taxon>Heunggongvirae</taxon>
        <taxon>Uroviricota</taxon>
        <taxon>Caudoviricetes</taxon>
        <taxon>Autographivirales</taxon>
        <taxon>Stopalavirus</taxon>
        <taxon>Stopalavirus S38C3</taxon>
    </lineage>
</organism>
<accession>A0A6S4PA40</accession>
<dbReference type="RefSeq" id="YP_009777942.1">
    <property type="nucleotide sequence ID" value="NC_047707.1"/>
</dbReference>
<sequence length="960" mass="106170">MANLVNYVIPNLIQGVSQQPDAQRDPSQGEKQINGMSSIAEGLRKRDCTVTLAKVSDSNFGDAFFHSILRDQQEQYLSVITKDKIQVFGLDGTEYDVIEADSSAFDYLGTVQSAKSDLRAVTIADYTFVSNLRKLPAMDGDKWPEDARPDNECLIWVKQANYGQTYRVNINGTEVTVETAVAPVVAAGGNVQTNRISSEEIAQQIMRGFIGGAVDSSTGLTVTAAEGTLDGTTDELTTITDNGGTGLTVKVTVDGSKVTAVAVESGGSGYLKDDSIKVLKKSIMALDSEGEPYDGDDADDEVEIAVVNTVGTAPGTDLEMERQGSVIWVKSDKTITIEATDARANTDITAILDKVQVFTELPTISPIGYQVEIEGDPGNSFDNYYVAFEPRSGDFNEGSWLETVKPGLVYKINGSTMPHLLVRQPDDDFWFGPADGRTIKADDESWEITIPSWGQRNSGDEETAKLPTFLANGGSAISDIGIYKNRLYFLSDEAIILSRAGDFFEFFPTTVTNVLDDDPIDIVASNNRVSVLRYAVPYQDELILFADQYQFRFNSADTGLTPSTAQITVLTQFEVDSALRPIQAGGGIIFGQRNDEWERVREFSVRGAGTALTADAADLTSYISTFVPKDVYAMTGNDTGNMVFMISNRKDAGMFGEDFRKRIYVYKYFYRNSGQQIERAQSSWSYWEFGGSTQVLQVLCIEEELYMLVLYDDEVYLEKMSVTDRLGSDDGSPYPLLLDRRTDNTNATPGPLRVDIDAYDKDKQTTKVTIKYTPTTDIEVWSGFNMAYDKDDDTKTWLGPKLVGTIKKGETSVECAGDWEHANLFCGEAFTFHYRFTRFKLVKEIGGGRAATNSTRTQVRKAALRYHETAYFKAVTKPENRQQGEYVFDATEIAVRASSIGNPPVVHEDPARFYEGVFNIPIMSRGEQCIVEIQSDKPHPCKFSTCEWIGLLTGRSRPLQ</sequence>
<dbReference type="GeneID" id="55412223"/>
<keyword evidence="2" id="KW-1185">Reference proteome</keyword>
<name>A0A6S4PA40_9CAUD</name>
<protein>
    <submittedName>
        <fullName evidence="1">Putative tail tubular protein B</fullName>
    </submittedName>
</protein>
<dbReference type="EMBL" id="AP013548">
    <property type="protein sequence ID" value="BAQ94445.1"/>
    <property type="molecule type" value="Genomic_DNA"/>
</dbReference>
<dbReference type="InterPro" id="IPR058003">
    <property type="entry name" value="Phage_gp12"/>
</dbReference>